<evidence type="ECO:0000313" key="8">
    <source>
        <dbReference type="Proteomes" id="UP000231246"/>
    </source>
</evidence>
<dbReference type="Pfam" id="PF00213">
    <property type="entry name" value="OSCP"/>
    <property type="match status" value="1"/>
</dbReference>
<dbReference type="AlphaFoldDB" id="A0A2H0BWK9"/>
<accession>A0A2H0BWK9</accession>
<comment type="caution">
    <text evidence="7">The sequence shown here is derived from an EMBL/GenBank/DDBJ whole genome shotgun (WGS) entry which is preliminary data.</text>
</comment>
<name>A0A2H0BWK9_9BACT</name>
<evidence type="ECO:0000256" key="1">
    <source>
        <dbReference type="ARBA" id="ARBA00004370"/>
    </source>
</evidence>
<dbReference type="InterPro" id="IPR000711">
    <property type="entry name" value="ATPase_OSCP/dsu"/>
</dbReference>
<protein>
    <submittedName>
        <fullName evidence="7">Uncharacterized protein</fullName>
    </submittedName>
</protein>
<evidence type="ECO:0000256" key="6">
    <source>
        <dbReference type="ARBA" id="ARBA00023310"/>
    </source>
</evidence>
<proteinExistence type="predicted"/>
<sequence length="118" mass="13360">MSVDRKDKSQKLVSTLVGFLHERNEEVLLAEVSSQLDKLSTKESERGTTIIATSAIKLDEESKKHIQKFFKGILDKQYPVKNIVDKSTIGGVRLEWGDLYLDLTLSGRLDSVKRQLAR</sequence>
<evidence type="ECO:0000256" key="2">
    <source>
        <dbReference type="ARBA" id="ARBA00022448"/>
    </source>
</evidence>
<keyword evidence="6" id="KW-0066">ATP synthesis</keyword>
<evidence type="ECO:0000256" key="4">
    <source>
        <dbReference type="ARBA" id="ARBA00023065"/>
    </source>
</evidence>
<dbReference type="EMBL" id="PCTA01000028">
    <property type="protein sequence ID" value="PIP61368.1"/>
    <property type="molecule type" value="Genomic_DNA"/>
</dbReference>
<dbReference type="GO" id="GO:0046933">
    <property type="term" value="F:proton-transporting ATP synthase activity, rotational mechanism"/>
    <property type="evidence" value="ECO:0007669"/>
    <property type="project" value="InterPro"/>
</dbReference>
<keyword evidence="4" id="KW-0406">Ion transport</keyword>
<evidence type="ECO:0000313" key="7">
    <source>
        <dbReference type="EMBL" id="PIP61368.1"/>
    </source>
</evidence>
<keyword evidence="2" id="KW-0813">Transport</keyword>
<evidence type="ECO:0000256" key="3">
    <source>
        <dbReference type="ARBA" id="ARBA00022781"/>
    </source>
</evidence>
<dbReference type="SUPFAM" id="SSF160527">
    <property type="entry name" value="V-type ATPase subunit E-like"/>
    <property type="match status" value="1"/>
</dbReference>
<comment type="subcellular location">
    <subcellularLocation>
        <location evidence="1">Membrane</location>
    </subcellularLocation>
</comment>
<gene>
    <name evidence="7" type="ORF">COW99_04465</name>
</gene>
<keyword evidence="5" id="KW-0472">Membrane</keyword>
<dbReference type="GO" id="GO:0016020">
    <property type="term" value="C:membrane"/>
    <property type="evidence" value="ECO:0007669"/>
    <property type="project" value="UniProtKB-SubCell"/>
</dbReference>
<keyword evidence="3" id="KW-0375">Hydrogen ion transport</keyword>
<evidence type="ECO:0000256" key="5">
    <source>
        <dbReference type="ARBA" id="ARBA00023136"/>
    </source>
</evidence>
<reference evidence="7 8" key="1">
    <citation type="submission" date="2017-09" db="EMBL/GenBank/DDBJ databases">
        <title>Depth-based differentiation of microbial function through sediment-hosted aquifers and enrichment of novel symbionts in the deep terrestrial subsurface.</title>
        <authorList>
            <person name="Probst A.J."/>
            <person name="Ladd B."/>
            <person name="Jarett J.K."/>
            <person name="Geller-Mcgrath D.E."/>
            <person name="Sieber C.M."/>
            <person name="Emerson J.B."/>
            <person name="Anantharaman K."/>
            <person name="Thomas B.C."/>
            <person name="Malmstrom R."/>
            <person name="Stieglmeier M."/>
            <person name="Klingl A."/>
            <person name="Woyke T."/>
            <person name="Ryan C.M."/>
            <person name="Banfield J.F."/>
        </authorList>
    </citation>
    <scope>NUCLEOTIDE SEQUENCE [LARGE SCALE GENOMIC DNA]</scope>
    <source>
        <strain evidence="7">CG22_combo_CG10-13_8_21_14_all_38_20</strain>
    </source>
</reference>
<dbReference type="PANTHER" id="PTHR11910">
    <property type="entry name" value="ATP SYNTHASE DELTA CHAIN"/>
    <property type="match status" value="1"/>
</dbReference>
<organism evidence="7 8">
    <name type="scientific">Candidatus Roizmanbacteria bacterium CG22_combo_CG10-13_8_21_14_all_38_20</name>
    <dbReference type="NCBI Taxonomy" id="1974862"/>
    <lineage>
        <taxon>Bacteria</taxon>
        <taxon>Candidatus Roizmaniibacteriota</taxon>
    </lineage>
</organism>
<dbReference type="Proteomes" id="UP000231246">
    <property type="component" value="Unassembled WGS sequence"/>
</dbReference>